<dbReference type="SUPFAM" id="SSF54001">
    <property type="entry name" value="Cysteine proteinases"/>
    <property type="match status" value="1"/>
</dbReference>
<dbReference type="Gene3D" id="1.20.58.340">
    <property type="entry name" value="Magnesium transport protein CorA, transmembrane region"/>
    <property type="match status" value="1"/>
</dbReference>
<evidence type="ECO:0000313" key="19">
    <source>
        <dbReference type="Proteomes" id="UP000830671"/>
    </source>
</evidence>
<keyword evidence="9 13" id="KW-0802">TPR repeat</keyword>
<dbReference type="FunFam" id="1.10.260.100:FF:000002">
    <property type="entry name" value="Stress-induced-phosphoprotein 1 (Hsp70/Hsp90-organizing)"/>
    <property type="match status" value="1"/>
</dbReference>
<feature type="repeat" description="TPR" evidence="13">
    <location>
        <begin position="479"/>
        <end position="512"/>
    </location>
</feature>
<dbReference type="FunFam" id="1.10.260.100:FF:000004">
    <property type="entry name" value="Putative stress-induced-phosphoprotein 1"/>
    <property type="match status" value="1"/>
</dbReference>
<evidence type="ECO:0000256" key="12">
    <source>
        <dbReference type="PROSITE-ProRule" id="PRU00023"/>
    </source>
</evidence>
<feature type="repeat" description="ANK" evidence="12">
    <location>
        <begin position="1242"/>
        <end position="1274"/>
    </location>
</feature>
<keyword evidence="16" id="KW-1133">Transmembrane helix</keyword>
<dbReference type="PROSITE" id="PS50005">
    <property type="entry name" value="TPR"/>
    <property type="match status" value="4"/>
</dbReference>
<dbReference type="SUPFAM" id="SSF48403">
    <property type="entry name" value="Ankyrin repeat"/>
    <property type="match status" value="1"/>
</dbReference>
<dbReference type="InterPro" id="IPR001578">
    <property type="entry name" value="Peptidase_C12_UCH"/>
</dbReference>
<feature type="repeat" description="ANK" evidence="12">
    <location>
        <begin position="1441"/>
        <end position="1473"/>
    </location>
</feature>
<feature type="repeat" description="ANK" evidence="12">
    <location>
        <begin position="1208"/>
        <end position="1241"/>
    </location>
</feature>
<dbReference type="PROSITE" id="PS50088">
    <property type="entry name" value="ANK_REPEAT"/>
    <property type="match status" value="8"/>
</dbReference>
<dbReference type="InterPro" id="IPR002110">
    <property type="entry name" value="Ankyrin_rpt"/>
</dbReference>
<dbReference type="InterPro" id="IPR019734">
    <property type="entry name" value="TPR_rpt"/>
</dbReference>
<feature type="compositionally biased region" description="Gly residues" evidence="15">
    <location>
        <begin position="1683"/>
        <end position="1692"/>
    </location>
</feature>
<feature type="region of interest" description="Disordered" evidence="15">
    <location>
        <begin position="1778"/>
        <end position="1812"/>
    </location>
</feature>
<feature type="compositionally biased region" description="Basic and acidic residues" evidence="15">
    <location>
        <begin position="2032"/>
        <end position="2041"/>
    </location>
</feature>
<dbReference type="Pfam" id="PF12796">
    <property type="entry name" value="Ank_2"/>
    <property type="match status" value="3"/>
</dbReference>
<dbReference type="PANTHER" id="PTHR22904:SF523">
    <property type="entry name" value="STRESS-INDUCED-PHOSPHOPROTEIN 1"/>
    <property type="match status" value="1"/>
</dbReference>
<feature type="compositionally biased region" description="Basic and acidic residues" evidence="15">
    <location>
        <begin position="720"/>
        <end position="735"/>
    </location>
</feature>
<dbReference type="Gene3D" id="3.40.532.10">
    <property type="entry name" value="Peptidase C12, ubiquitin carboxyl-terminal hydrolase"/>
    <property type="match status" value="1"/>
</dbReference>
<dbReference type="Pfam" id="PF01088">
    <property type="entry name" value="Peptidase_C12"/>
    <property type="match status" value="1"/>
</dbReference>
<feature type="repeat" description="ANK" evidence="12">
    <location>
        <begin position="1408"/>
        <end position="1440"/>
    </location>
</feature>
<dbReference type="EMBL" id="CP019479">
    <property type="protein sequence ID" value="UQC87801.1"/>
    <property type="molecule type" value="Genomic_DNA"/>
</dbReference>
<evidence type="ECO:0000256" key="7">
    <source>
        <dbReference type="ARBA" id="ARBA00022786"/>
    </source>
</evidence>
<feature type="region of interest" description="Disordered" evidence="15">
    <location>
        <begin position="674"/>
        <end position="735"/>
    </location>
</feature>
<evidence type="ECO:0000256" key="16">
    <source>
        <dbReference type="SAM" id="Phobius"/>
    </source>
</evidence>
<dbReference type="SMART" id="SM00727">
    <property type="entry name" value="STI1"/>
    <property type="match status" value="2"/>
</dbReference>
<dbReference type="Gene3D" id="1.25.40.20">
    <property type="entry name" value="Ankyrin repeat-containing domain"/>
    <property type="match status" value="3"/>
</dbReference>
<dbReference type="InterPro" id="IPR036770">
    <property type="entry name" value="Ankyrin_rpt-contain_sf"/>
</dbReference>
<dbReference type="SMART" id="SM00248">
    <property type="entry name" value="ANK"/>
    <property type="match status" value="9"/>
</dbReference>
<dbReference type="Pfam" id="PF00023">
    <property type="entry name" value="Ank"/>
    <property type="match status" value="1"/>
</dbReference>
<feature type="region of interest" description="Disordered" evidence="15">
    <location>
        <begin position="1998"/>
        <end position="2063"/>
    </location>
</feature>
<feature type="region of interest" description="Disordered" evidence="15">
    <location>
        <begin position="1583"/>
        <end position="1704"/>
    </location>
</feature>
<dbReference type="FunFam" id="1.25.40.10:FF:000027">
    <property type="entry name" value="stress-induced-phosphoprotein 1 isoform X1"/>
    <property type="match status" value="1"/>
</dbReference>
<comment type="similarity">
    <text evidence="14">Belongs to the peptidase C12 family.</text>
</comment>
<sequence>MSMTHMTMNFPKNIFSEANHKAIGSTIRPQRSPEPKRHTMEGIFFSICPYRIRSKPYKAIVFPGSSIAKGLSKVGNKAVKTTPRAGFQAGARFASSTSQLHHSSNQLITQLGLSRLHHQNKSQSNSSTRNQTSNNSNHNPADMPTEGVYYTPNGKKTVIPLENNPDVFTSLIHDLGISPELGFFDVYSFDEPSLLSLVPRPALALIFISPAPMYYAVRSADGTKLAKEDGVTYAGSGSEEPVIWFRQTIGNACGLYALIHAVGNGPAREFVQEGSLIESLLKEAEPLKWEERADVLYNSLPLEEAHMKAARRGDTAAPPAEEKPGYHFIAFVKGKDGHLWELEGGSDGPVDRGLLEEGEDMLSEGDAKRLPNVASNIGVLTLLTELTSPALGVEDTPSQRPRPSNQHAALLQPSKELEGRAWAVFFPAFAAFDCLTPRREFQVLFLSNSHTTNLPDTLTTLIRTFPQTHTYTHITMASADELKALGNKAIAEKNFDEAVAKFTEAIEIQPDNHILYSNRSAAYASKKDWQNALNDAKKTTEIKPDWPKGWGRLGTAQYGLGDLLAANDAYEEGLKVDPNNAGLKKDLAAVQKAMKSEAGGDAGDPMGGLGNMFNDPQLVQKLAANPKTAGFLADPAFMAKLQQMKANPSASPDLFSDPRMLQVLGVLMGVDMQMGMPDNMPEDAEMRDAPPPPQSKPAAPKKAPTPEPEPEPEEEDEEAIEKKKAKEAADKEKALGTENYKKRNFDEAIAHYTKAWELHKDITYLNNLGAAYYEKGDFDKAIETCSKAVEEGREIYADFKLIAKSYARIGTAYEKQGNLDLAIENYKKSLTEHRTPDVNAKLRAAERNKIETARSAYIDPAKAEEAREEGNKKFKESDWPGAVASYTEMTKRAPNDPRGYSNRAAAFIKLLEFPSAVEDCNTAIKKDPTFIRGYIRKVQAFHGMREYSKAVDACSEASKVDLEHHKGANAREIEQTQQKALNAMYSARENETEDQTRERLAKDPEIMSIMNDPIMQSILQQAQSDPAALNEHMKNPEIRAKVQKLVAAGVIRVGRGCNVTPTTEIFHVSALGCLGAGVPSEAVNVDPCKCHPLMRIVIRKDMSRCLGSSHIRSALFDTFMISPPTIMDSPMKEAYVQLIEVIAKDTTDPAATETHVRQLIASLPSVLRARDDDQRTALHHAARLGRTALLVAILEANPDSDVDVRDVDRCTPLHLAARNGHEGCVAALVCEAGADVRAEESFLETPLHEASRGGYARIVTLLIENGAVVDAPNRDLGTSLHIAARRGNEDVIRVLLEAGANPGTRDAVGDTPLHDAARGGHEGVVMMLLGTGSVSIEAQNANDFTPLSVAARHGREAIVRMLVEQGADVDTMSNEYCTPLHQAASEGHDGVVRILIAAGADVDLQDKDDQTPLHAGVMFEHEAVVASLLAADADVDVRDTEDCTPLHHAVKNENKRLVRDLLEAGADPTVISSTGETPQSLAKLLNRNSIADLFNSPQVVPKQNVGLDVFGVFAAAGVGMGGGSGGGRVKKTRPPSRPNQEAEMEACKHFKGLFWCPSSECSFESLSVWDLLYDSETEVKLCPRPPPPPMTPPMPVALPALSPHSAETPVRSPVGSPTRSPARSRAHSRAQSPAGSPRLSPLQTPSHSPPHSPLFQPPGSPGLKMKEMRKHVSQQRRKSSHTTGGGGDGSSGGTARITNSHKEGHRPIKRWFHLPANNVAWVMDLVQRICAVDGRPDAECNRMIAFIEETFQEIRISAPYRKPHFRMEAATAAAAAGAATDGSGGTGMPEVSLGPEVTGGTSPTGPAAAAAPPRSQMFSLVLPVIDVDIDEGTKRSLQDVHIGDEAKVFRPMELIGGGAAAVPTAAAGNDRRAPPVQRPHPLSAMPTNLQHYLFPHLAHFDAMAKMRATFTKSELHVPRSLDQSYHESLSASDLALRNESQVLFRYLRRVEGRLAASAASAAGTTPTGTTAAGSSTAGDTIAEDVLGKQPLTEDGIASTRVHQQQQKTQHQQNPFDRHAQRAYSRQSSSKQKKTDGTKAELGRMAGRQDQASSVQAKISREKRRMDTERRKQILVVAQLWIWRIDEHTIITAFPDRWDNKNAKTLLNQIKHRVLGTRDMRSENTDMMRVVESILESAVEYSEEEFHFQFEGPRSYCNIFAASIAHVLTLIPKNQSNEAMKRYANFKASISKMGTSKTVLDDLRAEIELLQEIDDVREEINMIKRVLRSQERVFDGFREAEAERIGSLCGGVGAGEKQGGVVKPYKHPTLDFFKRLEEDANRVRDSVSTGFRVKITTLLDLRQREANIEEALSASEQSKILFIFTGATVVFAPLSWATGIFDISIEGVPSPISPGTLILTCVLSLVATLLLIALSLQIYEFVTTGKAKQLYRRVSNFFEVRKLEKLAAANQSKSPPSSLGASTQLSRLRRSSLSQPVASTTANEKKKMQSVRRRLAALRTRGRGLGRDRDEEREVTGKQV</sequence>
<feature type="repeat" description="TPR" evidence="13">
    <location>
        <begin position="762"/>
        <end position="795"/>
    </location>
</feature>
<dbReference type="InterPro" id="IPR041243">
    <property type="entry name" value="STI1/HOP_DP"/>
</dbReference>
<dbReference type="GO" id="GO:0042030">
    <property type="term" value="F:ATPase inhibitor activity"/>
    <property type="evidence" value="ECO:0007669"/>
    <property type="project" value="UniProtKB-ARBA"/>
</dbReference>
<feature type="compositionally biased region" description="Pro residues" evidence="15">
    <location>
        <begin position="1647"/>
        <end position="1660"/>
    </location>
</feature>
<evidence type="ECO:0000256" key="9">
    <source>
        <dbReference type="ARBA" id="ARBA00022803"/>
    </source>
</evidence>
<keyword evidence="19" id="KW-1185">Reference proteome</keyword>
<evidence type="ECO:0000256" key="2">
    <source>
        <dbReference type="ARBA" id="ARBA00004496"/>
    </source>
</evidence>
<feature type="region of interest" description="Disordered" evidence="15">
    <location>
        <begin position="2408"/>
        <end position="2479"/>
    </location>
</feature>
<dbReference type="GeneID" id="73347271"/>
<dbReference type="SUPFAM" id="SSF48452">
    <property type="entry name" value="TPR-like"/>
    <property type="match status" value="3"/>
</dbReference>
<feature type="repeat" description="ANK" evidence="12">
    <location>
        <begin position="1308"/>
        <end position="1333"/>
    </location>
</feature>
<dbReference type="CDD" id="cd09616">
    <property type="entry name" value="Peptidase_C12_UCH_L1_L3"/>
    <property type="match status" value="1"/>
</dbReference>
<feature type="compositionally biased region" description="Pro residues" evidence="15">
    <location>
        <begin position="1583"/>
        <end position="1596"/>
    </location>
</feature>
<feature type="repeat" description="ANK" evidence="12">
    <location>
        <begin position="1275"/>
        <end position="1307"/>
    </location>
</feature>
<evidence type="ECO:0000256" key="6">
    <source>
        <dbReference type="ARBA" id="ARBA00022737"/>
    </source>
</evidence>
<keyword evidence="10" id="KW-0788">Thiol protease</keyword>
<dbReference type="GO" id="GO:0006511">
    <property type="term" value="P:ubiquitin-dependent protein catabolic process"/>
    <property type="evidence" value="ECO:0007669"/>
    <property type="project" value="InterPro"/>
</dbReference>
<feature type="compositionally biased region" description="Basic and acidic residues" evidence="15">
    <location>
        <begin position="2464"/>
        <end position="2479"/>
    </location>
</feature>
<evidence type="ECO:0000313" key="18">
    <source>
        <dbReference type="EMBL" id="UQC87801.1"/>
    </source>
</evidence>
<evidence type="ECO:0000256" key="13">
    <source>
        <dbReference type="PROSITE-ProRule" id="PRU00339"/>
    </source>
</evidence>
<dbReference type="InterPro" id="IPR006636">
    <property type="entry name" value="STI1_HS-bd"/>
</dbReference>
<name>A0A9Q8WLL7_9PEZI</name>
<dbReference type="PRINTS" id="PR00707">
    <property type="entry name" value="UBCTHYDRLASE"/>
</dbReference>
<reference evidence="18" key="1">
    <citation type="journal article" date="2021" name="Mol. Plant Microbe Interact.">
        <title>Complete Genome Sequence of the Plant-Pathogenic Fungus Colletotrichum lupini.</title>
        <authorList>
            <person name="Baroncelli R."/>
            <person name="Pensec F."/>
            <person name="Da Lio D."/>
            <person name="Boufleur T."/>
            <person name="Vicente I."/>
            <person name="Sarrocco S."/>
            <person name="Picot A."/>
            <person name="Baraldi E."/>
            <person name="Sukno S."/>
            <person name="Thon M."/>
            <person name="Le Floch G."/>
        </authorList>
    </citation>
    <scope>NUCLEOTIDE SEQUENCE</scope>
    <source>
        <strain evidence="18">IMI 504893</strain>
    </source>
</reference>
<feature type="compositionally biased region" description="Acidic residues" evidence="15">
    <location>
        <begin position="708"/>
        <end position="719"/>
    </location>
</feature>
<feature type="repeat" description="ANK" evidence="12">
    <location>
        <begin position="1375"/>
        <end position="1407"/>
    </location>
</feature>
<dbReference type="GO" id="GO:0004843">
    <property type="term" value="F:cysteine-type deubiquitinase activity"/>
    <property type="evidence" value="ECO:0007669"/>
    <property type="project" value="UniProtKB-EC"/>
</dbReference>
<protein>
    <recommendedName>
        <fullName evidence="3">ubiquitinyl hydrolase 1</fullName>
        <ecNumber evidence="3">3.4.19.12</ecNumber>
    </recommendedName>
</protein>
<dbReference type="PROSITE" id="PS50297">
    <property type="entry name" value="ANK_REP_REGION"/>
    <property type="match status" value="8"/>
</dbReference>
<comment type="caution">
    <text evidence="14">Lacks conserved residue(s) required for the propagation of feature annotation.</text>
</comment>
<feature type="domain" description="UCH catalytic" evidence="17">
    <location>
        <begin position="157"/>
        <end position="395"/>
    </location>
</feature>
<evidence type="ECO:0000256" key="4">
    <source>
        <dbReference type="ARBA" id="ARBA00022490"/>
    </source>
</evidence>
<evidence type="ECO:0000256" key="10">
    <source>
        <dbReference type="ARBA" id="ARBA00022807"/>
    </source>
</evidence>
<keyword evidence="4" id="KW-0963">Cytoplasm</keyword>
<feature type="repeat" description="ANK" evidence="12">
    <location>
        <begin position="1342"/>
        <end position="1374"/>
    </location>
</feature>
<evidence type="ECO:0000256" key="5">
    <source>
        <dbReference type="ARBA" id="ARBA00022670"/>
    </source>
</evidence>
<organism evidence="18 19">
    <name type="scientific">Colletotrichum lupini</name>
    <dbReference type="NCBI Taxonomy" id="145971"/>
    <lineage>
        <taxon>Eukaryota</taxon>
        <taxon>Fungi</taxon>
        <taxon>Dikarya</taxon>
        <taxon>Ascomycota</taxon>
        <taxon>Pezizomycotina</taxon>
        <taxon>Sordariomycetes</taxon>
        <taxon>Hypocreomycetidae</taxon>
        <taxon>Glomerellales</taxon>
        <taxon>Glomerellaceae</taxon>
        <taxon>Colletotrichum</taxon>
        <taxon>Colletotrichum acutatum species complex</taxon>
    </lineage>
</organism>
<keyword evidence="8" id="KW-0378">Hydrolase</keyword>
<dbReference type="Pfam" id="PF13424">
    <property type="entry name" value="TPR_12"/>
    <property type="match status" value="1"/>
</dbReference>
<dbReference type="Pfam" id="PF17830">
    <property type="entry name" value="STI1-HOP_DP"/>
    <property type="match status" value="2"/>
</dbReference>
<evidence type="ECO:0000256" key="3">
    <source>
        <dbReference type="ARBA" id="ARBA00012759"/>
    </source>
</evidence>
<feature type="compositionally biased region" description="Low complexity" evidence="15">
    <location>
        <begin position="121"/>
        <end position="137"/>
    </location>
</feature>
<dbReference type="SMART" id="SM00028">
    <property type="entry name" value="TPR"/>
    <property type="match status" value="9"/>
</dbReference>
<feature type="transmembrane region" description="Helical" evidence="16">
    <location>
        <begin position="2356"/>
        <end position="2378"/>
    </location>
</feature>
<keyword evidence="16" id="KW-0472">Membrane</keyword>
<keyword evidence="12" id="KW-0040">ANK repeat</keyword>
<evidence type="ECO:0000259" key="17">
    <source>
        <dbReference type="PROSITE" id="PS52048"/>
    </source>
</evidence>
<dbReference type="FunFam" id="1.25.40.10:FF:000010">
    <property type="entry name" value="Stress-induced phosphoprotein 1"/>
    <property type="match status" value="1"/>
</dbReference>
<feature type="compositionally biased region" description="Low complexity" evidence="15">
    <location>
        <begin position="2002"/>
        <end position="2012"/>
    </location>
</feature>
<dbReference type="PANTHER" id="PTHR22904">
    <property type="entry name" value="TPR REPEAT CONTAINING PROTEIN"/>
    <property type="match status" value="1"/>
</dbReference>
<feature type="region of interest" description="Disordered" evidence="15">
    <location>
        <begin position="117"/>
        <end position="149"/>
    </location>
</feature>
<accession>A0A9Q8WLL7</accession>
<dbReference type="KEGG" id="clup:CLUP02_13321"/>
<evidence type="ECO:0000256" key="15">
    <source>
        <dbReference type="SAM" id="MobiDB-lite"/>
    </source>
</evidence>
<keyword evidence="5" id="KW-0645">Protease</keyword>
<feature type="repeat" description="TPR" evidence="13">
    <location>
        <begin position="803"/>
        <end position="836"/>
    </location>
</feature>
<dbReference type="FunFam" id="1.25.40.10:FF:000020">
    <property type="entry name" value="Stress-induced phosphoprotein 1"/>
    <property type="match status" value="1"/>
</dbReference>
<comment type="catalytic activity">
    <reaction evidence="1">
        <text>Thiol-dependent hydrolysis of ester, thioester, amide, peptide and isopeptide bonds formed by the C-terminal Gly of ubiquitin (a 76-residue protein attached to proteins as an intracellular targeting signal).</text>
        <dbReference type="EC" id="3.4.19.12"/>
    </reaction>
</comment>
<dbReference type="GO" id="GO:0005737">
    <property type="term" value="C:cytoplasm"/>
    <property type="evidence" value="ECO:0007669"/>
    <property type="project" value="UniProtKB-SubCell"/>
</dbReference>
<dbReference type="Gene3D" id="1.10.260.100">
    <property type="match status" value="2"/>
</dbReference>
<feature type="compositionally biased region" description="Basic residues" evidence="15">
    <location>
        <begin position="1667"/>
        <end position="1680"/>
    </location>
</feature>
<dbReference type="InterPro" id="IPR038765">
    <property type="entry name" value="Papain-like_cys_pep_sf"/>
</dbReference>
<evidence type="ECO:0000256" key="8">
    <source>
        <dbReference type="ARBA" id="ARBA00022801"/>
    </source>
</evidence>
<dbReference type="InterPro" id="IPR036959">
    <property type="entry name" value="Peptidase_C12_UCH_sf"/>
</dbReference>
<feature type="compositionally biased region" description="Basic residues" evidence="15">
    <location>
        <begin position="2447"/>
        <end position="2463"/>
    </location>
</feature>
<keyword evidence="16" id="KW-0812">Transmembrane</keyword>
<keyword evidence="6" id="KW-0677">Repeat</keyword>
<feature type="compositionally biased region" description="Low complexity" evidence="15">
    <location>
        <begin position="1956"/>
        <end position="1978"/>
    </location>
</feature>
<dbReference type="EC" id="3.4.19.12" evidence="3"/>
<feature type="region of interest" description="Disordered" evidence="15">
    <location>
        <begin position="1956"/>
        <end position="1981"/>
    </location>
</feature>
<dbReference type="RefSeq" id="XP_049149407.1">
    <property type="nucleotide sequence ID" value="XM_049292261.1"/>
</dbReference>
<keyword evidence="7" id="KW-0833">Ubl conjugation pathway</keyword>
<proteinExistence type="inferred from homology"/>
<dbReference type="PROSITE" id="PS52048">
    <property type="entry name" value="UCH_DOMAIN"/>
    <property type="match status" value="1"/>
</dbReference>
<evidence type="ECO:0000256" key="11">
    <source>
        <dbReference type="ARBA" id="ARBA00064323"/>
    </source>
</evidence>
<comment type="subcellular location">
    <subcellularLocation>
        <location evidence="2">Cytoplasm</location>
    </subcellularLocation>
</comment>
<dbReference type="PRINTS" id="PR01415">
    <property type="entry name" value="ANKYRIN"/>
</dbReference>
<feature type="repeat" description="TPR" evidence="13">
    <location>
        <begin position="547"/>
        <end position="580"/>
    </location>
</feature>
<dbReference type="GO" id="GO:0051879">
    <property type="term" value="F:Hsp90 protein binding"/>
    <property type="evidence" value="ECO:0007669"/>
    <property type="project" value="TreeGrafter"/>
</dbReference>
<feature type="compositionally biased region" description="Polar residues" evidence="15">
    <location>
        <begin position="2408"/>
        <end position="2423"/>
    </location>
</feature>
<gene>
    <name evidence="18" type="ORF">CLUP02_13321</name>
</gene>
<dbReference type="Gene3D" id="1.25.40.10">
    <property type="entry name" value="Tetratricopeptide repeat domain"/>
    <property type="match status" value="3"/>
</dbReference>
<dbReference type="Proteomes" id="UP000830671">
    <property type="component" value="Chromosome 7"/>
</dbReference>
<dbReference type="InterPro" id="IPR011990">
    <property type="entry name" value="TPR-like_helical_dom_sf"/>
</dbReference>
<evidence type="ECO:0000256" key="14">
    <source>
        <dbReference type="PROSITE-ProRule" id="PRU01393"/>
    </source>
</evidence>
<evidence type="ECO:0000256" key="1">
    <source>
        <dbReference type="ARBA" id="ARBA00000707"/>
    </source>
</evidence>
<feature type="compositionally biased region" description="Low complexity" evidence="15">
    <location>
        <begin position="1798"/>
        <end position="1812"/>
    </location>
</feature>
<comment type="subunit">
    <text evidence="11">Part of a larger complex that includes HSP70, HSP90, and immunophilins.</text>
</comment>